<organism evidence="2 3">
    <name type="scientific">Candidatus Nealsonbacteria bacterium CG_4_10_14_0_2_um_filter_38_17</name>
    <dbReference type="NCBI Taxonomy" id="1974680"/>
    <lineage>
        <taxon>Bacteria</taxon>
        <taxon>Candidatus Nealsoniibacteriota</taxon>
    </lineage>
</organism>
<dbReference type="Gene3D" id="3.40.640.10">
    <property type="entry name" value="Type I PLP-dependent aspartate aminotransferase-like (Major domain)"/>
    <property type="match status" value="1"/>
</dbReference>
<protein>
    <recommendedName>
        <fullName evidence="4">Transcriptional regulator</fullName>
    </recommendedName>
</protein>
<sequence>MKYKVPFVNFPEQYRRMKPEIDQAVLSCFEGGNFILGEDLASFETNLADYVGTKYAVGVGCGTDALFLSLRALGIREGDEVITVSETFIATISVVVNIGALPILIDVKEDMLMDVDKIEEVLNSKTKAIIPVHLAGAMCDMEKIMSTARKNNLFVIEDACQGLGAE</sequence>
<gene>
    <name evidence="2" type="ORF">COX90_03075</name>
</gene>
<evidence type="ECO:0008006" key="4">
    <source>
        <dbReference type="Google" id="ProtNLM"/>
    </source>
</evidence>
<dbReference type="Proteomes" id="UP000230760">
    <property type="component" value="Unassembled WGS sequence"/>
</dbReference>
<dbReference type="GO" id="GO:0008483">
    <property type="term" value="F:transaminase activity"/>
    <property type="evidence" value="ECO:0007669"/>
    <property type="project" value="TreeGrafter"/>
</dbReference>
<dbReference type="PANTHER" id="PTHR30244">
    <property type="entry name" value="TRANSAMINASE"/>
    <property type="match status" value="1"/>
</dbReference>
<evidence type="ECO:0000256" key="1">
    <source>
        <dbReference type="ARBA" id="ARBA00022898"/>
    </source>
</evidence>
<evidence type="ECO:0000313" key="3">
    <source>
        <dbReference type="Proteomes" id="UP000230760"/>
    </source>
</evidence>
<name>A0A2M7UXM5_9BACT</name>
<dbReference type="InterPro" id="IPR015424">
    <property type="entry name" value="PyrdxlP-dep_Trfase"/>
</dbReference>
<dbReference type="GO" id="GO:0000271">
    <property type="term" value="P:polysaccharide biosynthetic process"/>
    <property type="evidence" value="ECO:0007669"/>
    <property type="project" value="TreeGrafter"/>
</dbReference>
<accession>A0A2M7UXM5</accession>
<proteinExistence type="predicted"/>
<dbReference type="AlphaFoldDB" id="A0A2M7UXM5"/>
<dbReference type="EMBL" id="PFPB01000056">
    <property type="protein sequence ID" value="PIZ88719.1"/>
    <property type="molecule type" value="Genomic_DNA"/>
</dbReference>
<dbReference type="PANTHER" id="PTHR30244:SF36">
    <property type="entry name" value="3-OXO-GLUCOSE-6-PHOSPHATE:GLUTAMATE AMINOTRANSFERASE"/>
    <property type="match status" value="1"/>
</dbReference>
<dbReference type="GO" id="GO:0030170">
    <property type="term" value="F:pyridoxal phosphate binding"/>
    <property type="evidence" value="ECO:0007669"/>
    <property type="project" value="TreeGrafter"/>
</dbReference>
<dbReference type="SUPFAM" id="SSF53383">
    <property type="entry name" value="PLP-dependent transferases"/>
    <property type="match status" value="1"/>
</dbReference>
<dbReference type="InterPro" id="IPR015421">
    <property type="entry name" value="PyrdxlP-dep_Trfase_major"/>
</dbReference>
<evidence type="ECO:0000313" key="2">
    <source>
        <dbReference type="EMBL" id="PIZ88719.1"/>
    </source>
</evidence>
<dbReference type="Pfam" id="PF01041">
    <property type="entry name" value="DegT_DnrJ_EryC1"/>
    <property type="match status" value="1"/>
</dbReference>
<reference evidence="3" key="1">
    <citation type="submission" date="2017-09" db="EMBL/GenBank/DDBJ databases">
        <title>Depth-based differentiation of microbial function through sediment-hosted aquifers and enrichment of novel symbionts in the deep terrestrial subsurface.</title>
        <authorList>
            <person name="Probst A.J."/>
            <person name="Ladd B."/>
            <person name="Jarett J.K."/>
            <person name="Geller-Mcgrath D.E."/>
            <person name="Sieber C.M.K."/>
            <person name="Emerson J.B."/>
            <person name="Anantharaman K."/>
            <person name="Thomas B.C."/>
            <person name="Malmstrom R."/>
            <person name="Stieglmeier M."/>
            <person name="Klingl A."/>
            <person name="Woyke T."/>
            <person name="Ryan C.M."/>
            <person name="Banfield J.F."/>
        </authorList>
    </citation>
    <scope>NUCLEOTIDE SEQUENCE [LARGE SCALE GENOMIC DNA]</scope>
</reference>
<keyword evidence="1" id="KW-0663">Pyridoxal phosphate</keyword>
<dbReference type="InterPro" id="IPR000653">
    <property type="entry name" value="DegT/StrS_aminotransferase"/>
</dbReference>
<comment type="caution">
    <text evidence="2">The sequence shown here is derived from an EMBL/GenBank/DDBJ whole genome shotgun (WGS) entry which is preliminary data.</text>
</comment>